<keyword evidence="2" id="KW-1185">Reference proteome</keyword>
<comment type="caution">
    <text evidence="1">The sequence shown here is derived from an EMBL/GenBank/DDBJ whole genome shotgun (WGS) entry which is preliminary data.</text>
</comment>
<sequence length="89" mass="9289">IFTAAGRKCYTCSSTVSEEDCSKNQQETDCGEGLDGCLTTGQNYTAGPVTTTLFTKICTAKQTCDAGETGFLSACKAAQVSCATKHNSQ</sequence>
<gene>
    <name evidence="1" type="ORF">PLOB_00050182</name>
</gene>
<feature type="non-terminal residue" evidence="1">
    <location>
        <position position="89"/>
    </location>
</feature>
<name>A0ABN8Q1N8_9CNID</name>
<evidence type="ECO:0000313" key="2">
    <source>
        <dbReference type="Proteomes" id="UP001159405"/>
    </source>
</evidence>
<dbReference type="Gene3D" id="2.10.60.10">
    <property type="entry name" value="CD59"/>
    <property type="match status" value="1"/>
</dbReference>
<dbReference type="InterPro" id="IPR045860">
    <property type="entry name" value="Snake_toxin-like_sf"/>
</dbReference>
<dbReference type="Proteomes" id="UP001159405">
    <property type="component" value="Unassembled WGS sequence"/>
</dbReference>
<reference evidence="1 2" key="1">
    <citation type="submission" date="2022-05" db="EMBL/GenBank/DDBJ databases">
        <authorList>
            <consortium name="Genoscope - CEA"/>
            <person name="William W."/>
        </authorList>
    </citation>
    <scope>NUCLEOTIDE SEQUENCE [LARGE SCALE GENOMIC DNA]</scope>
</reference>
<evidence type="ECO:0000313" key="1">
    <source>
        <dbReference type="EMBL" id="CAH3154806.1"/>
    </source>
</evidence>
<protein>
    <recommendedName>
        <fullName evidence="3">Sodefrin-like factor beta</fullName>
    </recommendedName>
</protein>
<accession>A0ABN8Q1N8</accession>
<organism evidence="1 2">
    <name type="scientific">Porites lobata</name>
    <dbReference type="NCBI Taxonomy" id="104759"/>
    <lineage>
        <taxon>Eukaryota</taxon>
        <taxon>Metazoa</taxon>
        <taxon>Cnidaria</taxon>
        <taxon>Anthozoa</taxon>
        <taxon>Hexacorallia</taxon>
        <taxon>Scleractinia</taxon>
        <taxon>Fungiina</taxon>
        <taxon>Poritidae</taxon>
        <taxon>Porites</taxon>
    </lineage>
</organism>
<proteinExistence type="predicted"/>
<dbReference type="EMBL" id="CALNXK010000099">
    <property type="protein sequence ID" value="CAH3154806.1"/>
    <property type="molecule type" value="Genomic_DNA"/>
</dbReference>
<dbReference type="SUPFAM" id="SSF57302">
    <property type="entry name" value="Snake toxin-like"/>
    <property type="match status" value="1"/>
</dbReference>
<evidence type="ECO:0008006" key="3">
    <source>
        <dbReference type="Google" id="ProtNLM"/>
    </source>
</evidence>
<feature type="non-terminal residue" evidence="1">
    <location>
        <position position="1"/>
    </location>
</feature>